<feature type="chain" id="PRO_5039436430" evidence="1">
    <location>
        <begin position="19"/>
        <end position="363"/>
    </location>
</feature>
<dbReference type="Gene3D" id="3.10.570.10">
    <property type="entry name" value="sex pheromone staph- cam373 precursor domain"/>
    <property type="match status" value="1"/>
</dbReference>
<protein>
    <submittedName>
        <fullName evidence="2">CamS family sex pheromone protein</fullName>
    </submittedName>
</protein>
<organism evidence="2 3">
    <name type="scientific">Vagococcus coleopterorum</name>
    <dbReference type="NCBI Taxonomy" id="2714946"/>
    <lineage>
        <taxon>Bacteria</taxon>
        <taxon>Bacillati</taxon>
        <taxon>Bacillota</taxon>
        <taxon>Bacilli</taxon>
        <taxon>Lactobacillales</taxon>
        <taxon>Enterococcaceae</taxon>
        <taxon>Vagococcus</taxon>
    </lineage>
</organism>
<keyword evidence="3" id="KW-1185">Reference proteome</keyword>
<dbReference type="InterPro" id="IPR011426">
    <property type="entry name" value="CamS"/>
</dbReference>
<name>A0A6G8AME5_9ENTE</name>
<dbReference type="Pfam" id="PF07537">
    <property type="entry name" value="CamS"/>
    <property type="match status" value="1"/>
</dbReference>
<dbReference type="CDD" id="cd13441">
    <property type="entry name" value="CamS_repeat_1"/>
    <property type="match status" value="1"/>
</dbReference>
<evidence type="ECO:0000256" key="1">
    <source>
        <dbReference type="SAM" id="SignalP"/>
    </source>
</evidence>
<gene>
    <name evidence="2" type="ORF">G7081_03805</name>
</gene>
<proteinExistence type="predicted"/>
<sequence>MKKIKLATVTALSLALLAGCGKIEKGTSHLDPDTPKGQAVVTGRIDDESYESIVTDGHYQTSPLRGLTVNLLNSQENTVNYERGLIEISKEHFATDKFYFQEGQLLQREQVLDLIERKSSDNPKGLNPEDKNKPYIFQQVIEQDFLDKKTKKIAGISLGVALNSVDYSAEPPIEIKDPEIEEAGKAAAEKLLEEIRSFEGMSDVPVTIGLYRQANSNDISGGSYFAQAFSKEGKKLTDWSAVEEEHVALMPGSNNPSSAAEDGLEAKFADFKNSVEEFFPNNSGISGTAYYRNRELQKTVIKIETKYFGETEMHSFIQYVSRATETLFNVAGAVEVQINSLEGPEGFVKKEAGSDKVVTNVFN</sequence>
<dbReference type="CDD" id="cd13440">
    <property type="entry name" value="CamS_repeat_2"/>
    <property type="match status" value="1"/>
</dbReference>
<evidence type="ECO:0000313" key="2">
    <source>
        <dbReference type="EMBL" id="QIL46254.1"/>
    </source>
</evidence>
<dbReference type="Proteomes" id="UP000500890">
    <property type="component" value="Chromosome"/>
</dbReference>
<feature type="signal peptide" evidence="1">
    <location>
        <begin position="1"/>
        <end position="18"/>
    </location>
</feature>
<accession>A0A6G8AME5</accession>
<dbReference type="AlphaFoldDB" id="A0A6G8AME5"/>
<keyword evidence="1" id="KW-0732">Signal</keyword>
<evidence type="ECO:0000313" key="3">
    <source>
        <dbReference type="Proteomes" id="UP000500890"/>
    </source>
</evidence>
<dbReference type="KEGG" id="vah:G7081_03805"/>
<dbReference type="RefSeq" id="WP_166007551.1">
    <property type="nucleotide sequence ID" value="NZ_CP049886.1"/>
</dbReference>
<dbReference type="EMBL" id="CP049886">
    <property type="protein sequence ID" value="QIL46254.1"/>
    <property type="molecule type" value="Genomic_DNA"/>
</dbReference>
<dbReference type="PROSITE" id="PS51257">
    <property type="entry name" value="PROKAR_LIPOPROTEIN"/>
    <property type="match status" value="1"/>
</dbReference>
<dbReference type="PIRSF" id="PIRSF012509">
    <property type="entry name" value="CamS"/>
    <property type="match status" value="1"/>
</dbReference>
<reference evidence="2 3" key="1">
    <citation type="submission" date="2020-03" db="EMBL/GenBank/DDBJ databases">
        <title>Vagococcus sp. nov., isolated from beetles.</title>
        <authorList>
            <person name="Hyun D.-W."/>
            <person name="Bae J.-W."/>
        </authorList>
    </citation>
    <scope>NUCLEOTIDE SEQUENCE [LARGE SCALE GENOMIC DNA]</scope>
    <source>
        <strain evidence="2 3">HDW17A</strain>
    </source>
</reference>